<dbReference type="PANTHER" id="PTHR23513">
    <property type="entry name" value="INTEGRAL MEMBRANE EFFLUX PROTEIN-RELATED"/>
    <property type="match status" value="1"/>
</dbReference>
<organism evidence="9 10">
    <name type="scientific">Aphanothece sacrum FPU1</name>
    <dbReference type="NCBI Taxonomy" id="1920663"/>
    <lineage>
        <taxon>Bacteria</taxon>
        <taxon>Bacillati</taxon>
        <taxon>Cyanobacteriota</taxon>
        <taxon>Cyanophyceae</taxon>
        <taxon>Oscillatoriophycideae</taxon>
        <taxon>Chroococcales</taxon>
        <taxon>Aphanothecaceae</taxon>
        <taxon>Aphanothece</taxon>
    </lineage>
</organism>
<dbReference type="GO" id="GO:0022857">
    <property type="term" value="F:transmembrane transporter activity"/>
    <property type="evidence" value="ECO:0007669"/>
    <property type="project" value="InterPro"/>
</dbReference>
<keyword evidence="10" id="KW-1185">Reference proteome</keyword>
<dbReference type="OrthoDB" id="3613552at2"/>
<feature type="transmembrane region" description="Helical" evidence="7">
    <location>
        <begin position="346"/>
        <end position="369"/>
    </location>
</feature>
<proteinExistence type="predicted"/>
<dbReference type="AlphaFoldDB" id="A0A401IM73"/>
<evidence type="ECO:0000256" key="7">
    <source>
        <dbReference type="SAM" id="Phobius"/>
    </source>
</evidence>
<dbReference type="PROSITE" id="PS50850">
    <property type="entry name" value="MFS"/>
    <property type="match status" value="1"/>
</dbReference>
<dbReference type="SUPFAM" id="SSF103473">
    <property type="entry name" value="MFS general substrate transporter"/>
    <property type="match status" value="1"/>
</dbReference>
<dbReference type="Proteomes" id="UP000287247">
    <property type="component" value="Unassembled WGS sequence"/>
</dbReference>
<feature type="transmembrane region" description="Helical" evidence="7">
    <location>
        <begin position="12"/>
        <end position="37"/>
    </location>
</feature>
<dbReference type="InterPro" id="IPR020846">
    <property type="entry name" value="MFS_dom"/>
</dbReference>
<evidence type="ECO:0000256" key="3">
    <source>
        <dbReference type="ARBA" id="ARBA00022692"/>
    </source>
</evidence>
<keyword evidence="3 7" id="KW-0812">Transmembrane</keyword>
<dbReference type="SUPFAM" id="SSF111369">
    <property type="entry name" value="HlyD-like secretion proteins"/>
    <property type="match status" value="1"/>
</dbReference>
<feature type="coiled-coil region" evidence="6">
    <location>
        <begin position="508"/>
        <end position="604"/>
    </location>
</feature>
<feature type="transmembrane region" description="Helical" evidence="7">
    <location>
        <begin position="160"/>
        <end position="188"/>
    </location>
</feature>
<dbReference type="EMBL" id="BDQK01000016">
    <property type="protein sequence ID" value="GBF82346.1"/>
    <property type="molecule type" value="Genomic_DNA"/>
</dbReference>
<feature type="transmembrane region" description="Helical" evidence="7">
    <location>
        <begin position="44"/>
        <end position="67"/>
    </location>
</feature>
<dbReference type="Gene3D" id="1.10.287.470">
    <property type="entry name" value="Helix hairpin bin"/>
    <property type="match status" value="1"/>
</dbReference>
<dbReference type="Gene3D" id="1.20.1250.20">
    <property type="entry name" value="MFS general substrate transporter like domains"/>
    <property type="match status" value="1"/>
</dbReference>
<dbReference type="InterPro" id="IPR011701">
    <property type="entry name" value="MFS"/>
</dbReference>
<evidence type="ECO:0000256" key="6">
    <source>
        <dbReference type="SAM" id="Coils"/>
    </source>
</evidence>
<keyword evidence="6" id="KW-0175">Coiled coil</keyword>
<evidence type="ECO:0000256" key="2">
    <source>
        <dbReference type="ARBA" id="ARBA00022475"/>
    </source>
</evidence>
<evidence type="ECO:0000256" key="1">
    <source>
        <dbReference type="ARBA" id="ARBA00004651"/>
    </source>
</evidence>
<name>A0A401IM73_APHSA</name>
<feature type="domain" description="Major facilitator superfamily (MFS) profile" evidence="8">
    <location>
        <begin position="1"/>
        <end position="399"/>
    </location>
</feature>
<dbReference type="InterPro" id="IPR014315">
    <property type="entry name" value="ABC_heterocyst_DevB"/>
</dbReference>
<evidence type="ECO:0000259" key="8">
    <source>
        <dbReference type="PROSITE" id="PS50850"/>
    </source>
</evidence>
<keyword evidence="5 7" id="KW-0472">Membrane</keyword>
<sequence length="833" mass="90632">MFSSPLQLPNFRWLWLGQTLIFAAVQFWFVSLAWLVLQKTGSGLAVGLVLMSAAIPRALFMLIGGGISDRLPPKNVTTISSLINAILIGLVTIILFFDAFGLKYLIVIAIIFGLSEALLYPSILALLPQLIRKSKLAQANAWIQGSEELSEIIGPATAGFIIGAFGITFAFAINTLTFAFGSLFIYLVRTRRKFAITESQTHSLKDEIIVGLRYAWTQPAIRISLLLLAMINLAMLGPLIIGVADLVYLRFNGNATIFGYLQSAYGIGALIGVFFAGQLNSIKTPKTALILLTYGLGIGLISLGFLYNIWVVSGVISLMGIGCGMVSVLGMTWLQKNTPVQMQGRIMGLTMFAAVALDPFSQAISGILLEISLTGLFVVAGVTMVLTGLISSMTNYKEIINMSAPSFLPKFRSWQWILAIAVGATSILSVGVVSQFLPLKGSSSPLKESKATIPPITKVAALGRLEPENEVIRLDVPLPLEGDLVEQLLVKEGSKVSANQVIAILDSRSRLQSLVTQAQEQLKIAQARLSQVQAGAKIGEINAQKSTVEKVKADLDGQMKEQKATIAKLEAQLWGETATQKATISRLQAELENAKTECQRYQILYQDGVVSVSDYDSKCLRQTTLQESVKESQANLNRIITTYQEQIQEAQANLTRTLATGSQQIQQEKATLNQVSEVRPVDIQIAQAEVDNAFANLQQAKTNLNQVYIKSPINGQIIKIHTRVGEKIGDAGLVELAQTNDMIVVAEIYQTDIEKVKLGQKAVITSQAFSGQLKGTVSQIGLQVSKQNIFSTQPGENLDRRVVEVKIRLNPQDAKKVAGLTNLQVQIKLDIKE</sequence>
<feature type="transmembrane region" description="Helical" evidence="7">
    <location>
        <begin position="288"/>
        <end position="310"/>
    </location>
</feature>
<feature type="transmembrane region" description="Helical" evidence="7">
    <location>
        <begin position="104"/>
        <end position="127"/>
    </location>
</feature>
<gene>
    <name evidence="9" type="ORF">AsFPU1_3774</name>
</gene>
<evidence type="ECO:0000313" key="9">
    <source>
        <dbReference type="EMBL" id="GBF82346.1"/>
    </source>
</evidence>
<feature type="transmembrane region" description="Helical" evidence="7">
    <location>
        <begin position="257"/>
        <end position="276"/>
    </location>
</feature>
<feature type="transmembrane region" description="Helical" evidence="7">
    <location>
        <begin position="79"/>
        <end position="97"/>
    </location>
</feature>
<dbReference type="InterPro" id="IPR036259">
    <property type="entry name" value="MFS_trans_sf"/>
</dbReference>
<evidence type="ECO:0000256" key="5">
    <source>
        <dbReference type="ARBA" id="ARBA00023136"/>
    </source>
</evidence>
<dbReference type="CDD" id="cd06173">
    <property type="entry name" value="MFS_MefA_like"/>
    <property type="match status" value="1"/>
</dbReference>
<dbReference type="PRINTS" id="PR01490">
    <property type="entry name" value="RTXTOXIND"/>
</dbReference>
<evidence type="ECO:0000313" key="10">
    <source>
        <dbReference type="Proteomes" id="UP000287247"/>
    </source>
</evidence>
<comment type="subcellular location">
    <subcellularLocation>
        <location evidence="1">Cell membrane</location>
        <topology evidence="1">Multi-pass membrane protein</topology>
    </subcellularLocation>
</comment>
<evidence type="ECO:0000256" key="4">
    <source>
        <dbReference type="ARBA" id="ARBA00022989"/>
    </source>
</evidence>
<comment type="caution">
    <text evidence="9">The sequence shown here is derived from an EMBL/GenBank/DDBJ whole genome shotgun (WGS) entry which is preliminary data.</text>
</comment>
<dbReference type="NCBIfam" id="TIGR02971">
    <property type="entry name" value="heterocyst_DevB"/>
    <property type="match status" value="1"/>
</dbReference>
<feature type="transmembrane region" description="Helical" evidence="7">
    <location>
        <begin position="316"/>
        <end position="334"/>
    </location>
</feature>
<feature type="transmembrane region" description="Helical" evidence="7">
    <location>
        <begin position="416"/>
        <end position="437"/>
    </location>
</feature>
<feature type="transmembrane region" description="Helical" evidence="7">
    <location>
        <begin position="375"/>
        <end position="396"/>
    </location>
</feature>
<accession>A0A401IM73</accession>
<dbReference type="Gene3D" id="2.40.30.170">
    <property type="match status" value="1"/>
</dbReference>
<feature type="coiled-coil region" evidence="6">
    <location>
        <begin position="633"/>
        <end position="703"/>
    </location>
</feature>
<keyword evidence="2" id="KW-1003">Cell membrane</keyword>
<feature type="transmembrane region" description="Helical" evidence="7">
    <location>
        <begin position="223"/>
        <end position="251"/>
    </location>
</feature>
<dbReference type="PANTHER" id="PTHR23513:SF6">
    <property type="entry name" value="MAJOR FACILITATOR SUPERFAMILY ASSOCIATED DOMAIN-CONTAINING PROTEIN"/>
    <property type="match status" value="1"/>
</dbReference>
<dbReference type="GO" id="GO:0005886">
    <property type="term" value="C:plasma membrane"/>
    <property type="evidence" value="ECO:0007669"/>
    <property type="project" value="UniProtKB-SubCell"/>
</dbReference>
<protein>
    <submittedName>
        <fullName evidence="9">Heterocyst specific ABC-transporter, membrane fusion protein</fullName>
    </submittedName>
</protein>
<dbReference type="Pfam" id="PF07690">
    <property type="entry name" value="MFS_1"/>
    <property type="match status" value="1"/>
</dbReference>
<dbReference type="Gene3D" id="2.40.50.100">
    <property type="match status" value="1"/>
</dbReference>
<keyword evidence="4 7" id="KW-1133">Transmembrane helix</keyword>
<reference evidence="10" key="1">
    <citation type="submission" date="2017-05" db="EMBL/GenBank/DDBJ databases">
        <title>Physiological properties and genetic analysis related to exopolysaccharide production of fresh-water unicellular cyanobacterium Aphanothece sacrum, Suizenji Nori, that has been cultured as a food source in Japan.</title>
        <authorList>
            <person name="Kanesaki Y."/>
            <person name="Yoshikawa S."/>
            <person name="Ohki K."/>
        </authorList>
    </citation>
    <scope>NUCLEOTIDE SEQUENCE [LARGE SCALE GENOMIC DNA]</scope>
    <source>
        <strain evidence="10">FPU1</strain>
    </source>
</reference>